<gene>
    <name evidence="3" type="ORF">HX787_14750</name>
</gene>
<keyword evidence="2" id="KW-0732">Signal</keyword>
<comment type="caution">
    <text evidence="3">The sequence shown here is derived from an EMBL/GenBank/DDBJ whole genome shotgun (WGS) entry which is preliminary data.</text>
</comment>
<sequence>MKSCVRHVAVLALALVLVPLAQAQSLPGRSDANNSPIHRANPNSMQGTQPNAPATRGVQIGPTSPPPTLENGGIGNRYPKRDTAPSRPATETKAPTYDANGNRR</sequence>
<dbReference type="EMBL" id="JACAQK010000010">
    <property type="protein sequence ID" value="NWD37113.1"/>
    <property type="molecule type" value="Genomic_DNA"/>
</dbReference>
<proteinExistence type="predicted"/>
<dbReference type="RefSeq" id="WP_016970854.1">
    <property type="nucleotide sequence ID" value="NZ_CP020369.1"/>
</dbReference>
<evidence type="ECO:0000256" key="2">
    <source>
        <dbReference type="SAM" id="SignalP"/>
    </source>
</evidence>
<dbReference type="Proteomes" id="UP000549134">
    <property type="component" value="Unassembled WGS sequence"/>
</dbReference>
<accession>A0A7Y8DQ20</accession>
<dbReference type="AlphaFoldDB" id="A0A7Y8DQ20"/>
<evidence type="ECO:0000313" key="3">
    <source>
        <dbReference type="EMBL" id="NWD37113.1"/>
    </source>
</evidence>
<evidence type="ECO:0008006" key="5">
    <source>
        <dbReference type="Google" id="ProtNLM"/>
    </source>
</evidence>
<evidence type="ECO:0000256" key="1">
    <source>
        <dbReference type="SAM" id="MobiDB-lite"/>
    </source>
</evidence>
<feature type="region of interest" description="Disordered" evidence="1">
    <location>
        <begin position="26"/>
        <end position="104"/>
    </location>
</feature>
<feature type="compositionally biased region" description="Polar residues" evidence="1">
    <location>
        <begin position="26"/>
        <end position="52"/>
    </location>
</feature>
<feature type="chain" id="PRO_5030787875" description="Lipoprotein" evidence="2">
    <location>
        <begin position="24"/>
        <end position="104"/>
    </location>
</feature>
<feature type="signal peptide" evidence="2">
    <location>
        <begin position="1"/>
        <end position="23"/>
    </location>
</feature>
<name>A0A7Y8DQ20_PSETO</name>
<evidence type="ECO:0000313" key="4">
    <source>
        <dbReference type="Proteomes" id="UP000549134"/>
    </source>
</evidence>
<organism evidence="3 4">
    <name type="scientific">Pseudomonas tolaasii</name>
    <dbReference type="NCBI Taxonomy" id="29442"/>
    <lineage>
        <taxon>Bacteria</taxon>
        <taxon>Pseudomonadati</taxon>
        <taxon>Pseudomonadota</taxon>
        <taxon>Gammaproteobacteria</taxon>
        <taxon>Pseudomonadales</taxon>
        <taxon>Pseudomonadaceae</taxon>
        <taxon>Pseudomonas</taxon>
    </lineage>
</organism>
<dbReference type="GeneID" id="55847924"/>
<reference evidence="3 4" key="1">
    <citation type="submission" date="2020-04" db="EMBL/GenBank/DDBJ databases">
        <title>Molecular characterization of pseudomonads from Agaricus bisporus reveal novel blotch 2 pathogens in Western Europe.</title>
        <authorList>
            <person name="Taparia T."/>
            <person name="Krijger M."/>
            <person name="Haynes E."/>
            <person name="Elpinstone J.G."/>
            <person name="Noble R."/>
            <person name="Van Der Wolf J."/>
        </authorList>
    </citation>
    <scope>NUCLEOTIDE SEQUENCE [LARGE SCALE GENOMIC DNA]</scope>
    <source>
        <strain evidence="3 4">IPO3746</strain>
    </source>
</reference>
<protein>
    <recommendedName>
        <fullName evidence="5">Lipoprotein</fullName>
    </recommendedName>
</protein>